<keyword evidence="1" id="KW-0472">Membrane</keyword>
<accession>A0A9X2G5Q0</accession>
<feature type="transmembrane region" description="Helical" evidence="1">
    <location>
        <begin position="20"/>
        <end position="46"/>
    </location>
</feature>
<evidence type="ECO:0000313" key="2">
    <source>
        <dbReference type="EMBL" id="MCP1340338.1"/>
    </source>
</evidence>
<reference evidence="2" key="1">
    <citation type="submission" date="2022-06" db="EMBL/GenBank/DDBJ databases">
        <title>Idiomarina rhizosphaerae M1R2S28.</title>
        <authorList>
            <person name="Sun J.-Q."/>
            <person name="Li L.-F."/>
        </authorList>
    </citation>
    <scope>NUCLEOTIDE SEQUENCE</scope>
    <source>
        <strain evidence="2">M1R2S28</strain>
    </source>
</reference>
<evidence type="ECO:0000313" key="3">
    <source>
        <dbReference type="Proteomes" id="UP001139474"/>
    </source>
</evidence>
<organism evidence="2 3">
    <name type="scientific">Idiomarina rhizosphaerae</name>
    <dbReference type="NCBI Taxonomy" id="2961572"/>
    <lineage>
        <taxon>Bacteria</taxon>
        <taxon>Pseudomonadati</taxon>
        <taxon>Pseudomonadota</taxon>
        <taxon>Gammaproteobacteria</taxon>
        <taxon>Alteromonadales</taxon>
        <taxon>Idiomarinaceae</taxon>
        <taxon>Idiomarina</taxon>
    </lineage>
</organism>
<keyword evidence="3" id="KW-1185">Reference proteome</keyword>
<protein>
    <recommendedName>
        <fullName evidence="4">DUF3649 domain-containing protein</fullName>
    </recommendedName>
</protein>
<feature type="transmembrane region" description="Helical" evidence="1">
    <location>
        <begin position="52"/>
        <end position="73"/>
    </location>
</feature>
<evidence type="ECO:0000256" key="1">
    <source>
        <dbReference type="SAM" id="Phobius"/>
    </source>
</evidence>
<dbReference type="AlphaFoldDB" id="A0A9X2G5Q0"/>
<dbReference type="Proteomes" id="UP001139474">
    <property type="component" value="Unassembled WGS sequence"/>
</dbReference>
<dbReference type="RefSeq" id="WP_253620185.1">
    <property type="nucleotide sequence ID" value="NZ_JAMZDE010000008.1"/>
</dbReference>
<proteinExistence type="predicted"/>
<comment type="caution">
    <text evidence="2">The sequence shown here is derived from an EMBL/GenBank/DDBJ whole genome shotgun (WGS) entry which is preliminary data.</text>
</comment>
<feature type="transmembrane region" description="Helical" evidence="1">
    <location>
        <begin position="80"/>
        <end position="98"/>
    </location>
</feature>
<sequence>MLKDKIANAPSKLSVSYRVLLATVGGFIFTLIVTVFTPELFLWAFGWNKATSLMWMMLLSFGVYCGLVMWIIATRKLLKTSLILLLCGVALSFSFIQLQSHNAGKPAETEVTS</sequence>
<name>A0A9X2G5Q0_9GAMM</name>
<keyword evidence="1" id="KW-1133">Transmembrane helix</keyword>
<evidence type="ECO:0008006" key="4">
    <source>
        <dbReference type="Google" id="ProtNLM"/>
    </source>
</evidence>
<dbReference type="EMBL" id="JAMZDE010000008">
    <property type="protein sequence ID" value="MCP1340338.1"/>
    <property type="molecule type" value="Genomic_DNA"/>
</dbReference>
<keyword evidence="1" id="KW-0812">Transmembrane</keyword>
<gene>
    <name evidence="2" type="ORF">NJR55_12130</name>
</gene>